<dbReference type="EMBL" id="RSEB01000006">
    <property type="protein sequence ID" value="RRR96791.1"/>
    <property type="molecule type" value="Genomic_DNA"/>
</dbReference>
<keyword evidence="7" id="KW-1185">Reference proteome</keyword>
<dbReference type="RefSeq" id="WP_125249545.1">
    <property type="nucleotide sequence ID" value="NZ_RSEB01000006.1"/>
</dbReference>
<dbReference type="OrthoDB" id="3212478at2"/>
<dbReference type="SUPFAM" id="SSF51735">
    <property type="entry name" value="NAD(P)-binding Rossmann-fold domains"/>
    <property type="match status" value="1"/>
</dbReference>
<reference evidence="6 7" key="1">
    <citation type="submission" date="2018-12" db="EMBL/GenBank/DDBJ databases">
        <title>Glycomyces sp. YIM 121974 draft genome.</title>
        <authorList>
            <person name="Li Q."/>
        </authorList>
    </citation>
    <scope>NUCLEOTIDE SEQUENCE [LARGE SCALE GENOMIC DNA]</scope>
    <source>
        <strain evidence="6 7">YIM 121974</strain>
    </source>
</reference>
<organism evidence="6 7">
    <name type="scientific">Glycomyces terrestris</name>
    <dbReference type="NCBI Taxonomy" id="2493553"/>
    <lineage>
        <taxon>Bacteria</taxon>
        <taxon>Bacillati</taxon>
        <taxon>Actinomycetota</taxon>
        <taxon>Actinomycetes</taxon>
        <taxon>Glycomycetales</taxon>
        <taxon>Glycomycetaceae</taxon>
        <taxon>Glycomyces</taxon>
    </lineage>
</organism>
<dbReference type="AlphaFoldDB" id="A0A426USV3"/>
<gene>
    <name evidence="6" type="ORF">EIW28_20290</name>
</gene>
<dbReference type="InterPro" id="IPR002347">
    <property type="entry name" value="SDR_fam"/>
</dbReference>
<dbReference type="PRINTS" id="PR00081">
    <property type="entry name" value="GDHRDH"/>
</dbReference>
<dbReference type="PANTHER" id="PTHR43391:SF14">
    <property type="entry name" value="DEHYDROGENASE_REDUCTASE SDR FAMILY PROTEIN 7-LIKE"/>
    <property type="match status" value="1"/>
</dbReference>
<dbReference type="InterPro" id="IPR036291">
    <property type="entry name" value="NAD(P)-bd_dom_sf"/>
</dbReference>
<protein>
    <submittedName>
        <fullName evidence="6">SDR family NAD(P)-dependent oxidoreductase</fullName>
    </submittedName>
</protein>
<accession>A0A426USV3</accession>
<keyword evidence="3" id="KW-0560">Oxidoreductase</keyword>
<dbReference type="Proteomes" id="UP000277256">
    <property type="component" value="Unassembled WGS sequence"/>
</dbReference>
<sequence>MTFADKTVLITGANRGLGSAMLAEALERGARRVYAGTRVPLTHPDARVVPVTLDVTDAGHIRAAAEEIDELDVLVNNAGIALPEALGDDDALERHFAVNCFGLVAVTQAFLPALKRSRGRIVNVLSLSGVAAMPLQPTYSMSKAAAFSMTQSLRMLLAGEVGVHAVLLGPTDTDMTRGFDIPKAAPQEVARRVFDGVEKGEEDLFPDPLSSSTTAGWDGGPTKALERHMATYLPQGGDRD</sequence>
<comment type="similarity">
    <text evidence="1 4">Belongs to the short-chain dehydrogenases/reductases (SDR) family.</text>
</comment>
<dbReference type="InterPro" id="IPR020904">
    <property type="entry name" value="Sc_DH/Rdtase_CS"/>
</dbReference>
<evidence type="ECO:0000256" key="1">
    <source>
        <dbReference type="ARBA" id="ARBA00006484"/>
    </source>
</evidence>
<evidence type="ECO:0000256" key="3">
    <source>
        <dbReference type="ARBA" id="ARBA00023002"/>
    </source>
</evidence>
<keyword evidence="2" id="KW-0521">NADP</keyword>
<evidence type="ECO:0000256" key="4">
    <source>
        <dbReference type="RuleBase" id="RU000363"/>
    </source>
</evidence>
<dbReference type="GO" id="GO:0016491">
    <property type="term" value="F:oxidoreductase activity"/>
    <property type="evidence" value="ECO:0007669"/>
    <property type="project" value="UniProtKB-KW"/>
</dbReference>
<evidence type="ECO:0000313" key="7">
    <source>
        <dbReference type="Proteomes" id="UP000277256"/>
    </source>
</evidence>
<dbReference type="Gene3D" id="3.40.50.720">
    <property type="entry name" value="NAD(P)-binding Rossmann-like Domain"/>
    <property type="match status" value="1"/>
</dbReference>
<evidence type="ECO:0000256" key="2">
    <source>
        <dbReference type="ARBA" id="ARBA00022857"/>
    </source>
</evidence>
<feature type="region of interest" description="Disordered" evidence="5">
    <location>
        <begin position="201"/>
        <end position="223"/>
    </location>
</feature>
<comment type="caution">
    <text evidence="6">The sequence shown here is derived from an EMBL/GenBank/DDBJ whole genome shotgun (WGS) entry which is preliminary data.</text>
</comment>
<proteinExistence type="inferred from homology"/>
<evidence type="ECO:0000256" key="5">
    <source>
        <dbReference type="SAM" id="MobiDB-lite"/>
    </source>
</evidence>
<dbReference type="PRINTS" id="PR00080">
    <property type="entry name" value="SDRFAMILY"/>
</dbReference>
<dbReference type="Pfam" id="PF00106">
    <property type="entry name" value="adh_short"/>
    <property type="match status" value="1"/>
</dbReference>
<name>A0A426USV3_9ACTN</name>
<dbReference type="PROSITE" id="PS00061">
    <property type="entry name" value="ADH_SHORT"/>
    <property type="match status" value="1"/>
</dbReference>
<dbReference type="PANTHER" id="PTHR43391">
    <property type="entry name" value="RETINOL DEHYDROGENASE-RELATED"/>
    <property type="match status" value="1"/>
</dbReference>
<evidence type="ECO:0000313" key="6">
    <source>
        <dbReference type="EMBL" id="RRR96791.1"/>
    </source>
</evidence>